<accession>A0ACD3AWN4</accession>
<gene>
    <name evidence="1" type="ORF">BDN72DRAFT_796231</name>
</gene>
<evidence type="ECO:0000313" key="1">
    <source>
        <dbReference type="EMBL" id="TFK69751.1"/>
    </source>
</evidence>
<dbReference type="EMBL" id="ML208325">
    <property type="protein sequence ID" value="TFK69751.1"/>
    <property type="molecule type" value="Genomic_DNA"/>
</dbReference>
<feature type="non-terminal residue" evidence="1">
    <location>
        <position position="331"/>
    </location>
</feature>
<organism evidence="1 2">
    <name type="scientific">Pluteus cervinus</name>
    <dbReference type="NCBI Taxonomy" id="181527"/>
    <lineage>
        <taxon>Eukaryota</taxon>
        <taxon>Fungi</taxon>
        <taxon>Dikarya</taxon>
        <taxon>Basidiomycota</taxon>
        <taxon>Agaricomycotina</taxon>
        <taxon>Agaricomycetes</taxon>
        <taxon>Agaricomycetidae</taxon>
        <taxon>Agaricales</taxon>
        <taxon>Pluteineae</taxon>
        <taxon>Pluteaceae</taxon>
        <taxon>Pluteus</taxon>
    </lineage>
</organism>
<protein>
    <submittedName>
        <fullName evidence="1">Uncharacterized protein</fullName>
    </submittedName>
</protein>
<name>A0ACD3AWN4_9AGAR</name>
<dbReference type="Proteomes" id="UP000308600">
    <property type="component" value="Unassembled WGS sequence"/>
</dbReference>
<keyword evidence="2" id="KW-1185">Reference proteome</keyword>
<evidence type="ECO:0000313" key="2">
    <source>
        <dbReference type="Proteomes" id="UP000308600"/>
    </source>
</evidence>
<proteinExistence type="predicted"/>
<reference evidence="1 2" key="1">
    <citation type="journal article" date="2019" name="Nat. Ecol. Evol.">
        <title>Megaphylogeny resolves global patterns of mushroom evolution.</title>
        <authorList>
            <person name="Varga T."/>
            <person name="Krizsan K."/>
            <person name="Foldi C."/>
            <person name="Dima B."/>
            <person name="Sanchez-Garcia M."/>
            <person name="Sanchez-Ramirez S."/>
            <person name="Szollosi G.J."/>
            <person name="Szarkandi J.G."/>
            <person name="Papp V."/>
            <person name="Albert L."/>
            <person name="Andreopoulos W."/>
            <person name="Angelini C."/>
            <person name="Antonin V."/>
            <person name="Barry K.W."/>
            <person name="Bougher N.L."/>
            <person name="Buchanan P."/>
            <person name="Buyck B."/>
            <person name="Bense V."/>
            <person name="Catcheside P."/>
            <person name="Chovatia M."/>
            <person name="Cooper J."/>
            <person name="Damon W."/>
            <person name="Desjardin D."/>
            <person name="Finy P."/>
            <person name="Geml J."/>
            <person name="Haridas S."/>
            <person name="Hughes K."/>
            <person name="Justo A."/>
            <person name="Karasinski D."/>
            <person name="Kautmanova I."/>
            <person name="Kiss B."/>
            <person name="Kocsube S."/>
            <person name="Kotiranta H."/>
            <person name="LaButti K.M."/>
            <person name="Lechner B.E."/>
            <person name="Liimatainen K."/>
            <person name="Lipzen A."/>
            <person name="Lukacs Z."/>
            <person name="Mihaltcheva S."/>
            <person name="Morgado L.N."/>
            <person name="Niskanen T."/>
            <person name="Noordeloos M.E."/>
            <person name="Ohm R.A."/>
            <person name="Ortiz-Santana B."/>
            <person name="Ovrebo C."/>
            <person name="Racz N."/>
            <person name="Riley R."/>
            <person name="Savchenko A."/>
            <person name="Shiryaev A."/>
            <person name="Soop K."/>
            <person name="Spirin V."/>
            <person name="Szebenyi C."/>
            <person name="Tomsovsky M."/>
            <person name="Tulloss R.E."/>
            <person name="Uehling J."/>
            <person name="Grigoriev I.V."/>
            <person name="Vagvolgyi C."/>
            <person name="Papp T."/>
            <person name="Martin F.M."/>
            <person name="Miettinen O."/>
            <person name="Hibbett D.S."/>
            <person name="Nagy L.G."/>
        </authorList>
    </citation>
    <scope>NUCLEOTIDE SEQUENCE [LARGE SCALE GENOMIC DNA]</scope>
    <source>
        <strain evidence="1 2">NL-1719</strain>
    </source>
</reference>
<sequence>MTETFIILYQFDRGGYMYSSKINVHDDAEIFVRFVLGLASDGQDLGFDPSIYWKDNKRWIDTVDDLGNPITCRIEGDKPSYFRNTIIGRASSCWKIKHKGVSYLAKDVWRSPDRPAEWEFLQAAKGCAGVVEMYSYETREVTIAQLRGLVGVFEDLKNKDRKWSRATVVCYNGRRLDAFDTGLELLEAALDITRGHKNLWDVHILHRDFSINNLLFGNRVGFRGVIIDLDMAIWTDRPEQPDDFRTGTRLFQSISVLRGYPQPDETMQQARHRAHPHDYRDDLESLFLLLAWILFGFEMPKVRKSKTPRFLERWDTNDTEGAAESKESFAI</sequence>